<dbReference type="GO" id="GO:0008982">
    <property type="term" value="F:protein-N(PI)-phosphohistidine-sugar phosphotransferase activity"/>
    <property type="evidence" value="ECO:0007669"/>
    <property type="project" value="InterPro"/>
</dbReference>
<dbReference type="GO" id="GO:0030295">
    <property type="term" value="F:protein kinase activator activity"/>
    <property type="evidence" value="ECO:0007669"/>
    <property type="project" value="TreeGrafter"/>
</dbReference>
<dbReference type="SUPFAM" id="SSF55804">
    <property type="entry name" value="Phoshotransferase/anion transport protein"/>
    <property type="match status" value="1"/>
</dbReference>
<dbReference type="CDD" id="cd00211">
    <property type="entry name" value="PTS_IIA_fru"/>
    <property type="match status" value="1"/>
</dbReference>
<dbReference type="InterPro" id="IPR002178">
    <property type="entry name" value="PTS_EIIA_type-2_dom"/>
</dbReference>
<evidence type="ECO:0000259" key="1">
    <source>
        <dbReference type="PROSITE" id="PS51094"/>
    </source>
</evidence>
<dbReference type="Gene3D" id="3.40.930.10">
    <property type="entry name" value="Mannitol-specific EII, Chain A"/>
    <property type="match status" value="1"/>
</dbReference>
<dbReference type="InterPro" id="IPR006320">
    <property type="entry name" value="PTS_Nitro_regul"/>
</dbReference>
<evidence type="ECO:0000313" key="2">
    <source>
        <dbReference type="EMBL" id="PCJ20982.1"/>
    </source>
</evidence>
<dbReference type="PROSITE" id="PS51094">
    <property type="entry name" value="PTS_EIIA_TYPE_2"/>
    <property type="match status" value="1"/>
</dbReference>
<dbReference type="InterPro" id="IPR016152">
    <property type="entry name" value="PTrfase/Anion_transptr"/>
</dbReference>
<name>A0A2A5ANZ4_9GAMM</name>
<dbReference type="GO" id="GO:0009401">
    <property type="term" value="P:phosphoenolpyruvate-dependent sugar phosphotransferase system"/>
    <property type="evidence" value="ECO:0007669"/>
    <property type="project" value="InterPro"/>
</dbReference>
<evidence type="ECO:0000313" key="3">
    <source>
        <dbReference type="Proteomes" id="UP000218327"/>
    </source>
</evidence>
<reference evidence="3" key="1">
    <citation type="submission" date="2017-08" db="EMBL/GenBank/DDBJ databases">
        <title>A dynamic microbial community with high functional redundancy inhabits the cold, oxic subseafloor aquifer.</title>
        <authorList>
            <person name="Tully B.J."/>
            <person name="Wheat C.G."/>
            <person name="Glazer B.T."/>
            <person name="Huber J.A."/>
        </authorList>
    </citation>
    <scope>NUCLEOTIDE SEQUENCE [LARGE SCALE GENOMIC DNA]</scope>
</reference>
<dbReference type="EMBL" id="NVVJ01000074">
    <property type="protein sequence ID" value="PCJ20982.1"/>
    <property type="molecule type" value="Genomic_DNA"/>
</dbReference>
<dbReference type="Pfam" id="PF00359">
    <property type="entry name" value="PTS_EIIA_2"/>
    <property type="match status" value="1"/>
</dbReference>
<feature type="domain" description="PTS EIIA type-2" evidence="1">
    <location>
        <begin position="5"/>
        <end position="149"/>
    </location>
</feature>
<dbReference type="AlphaFoldDB" id="A0A2A5ANZ4"/>
<dbReference type="InterPro" id="IPR051541">
    <property type="entry name" value="PTS_SugarTrans_NitroReg"/>
</dbReference>
<dbReference type="NCBIfam" id="TIGR01419">
    <property type="entry name" value="nitro_reg_IIA"/>
    <property type="match status" value="1"/>
</dbReference>
<organism evidence="2 3">
    <name type="scientific">SAR86 cluster bacterium</name>
    <dbReference type="NCBI Taxonomy" id="2030880"/>
    <lineage>
        <taxon>Bacteria</taxon>
        <taxon>Pseudomonadati</taxon>
        <taxon>Pseudomonadota</taxon>
        <taxon>Gammaproteobacteria</taxon>
        <taxon>SAR86 cluster</taxon>
    </lineage>
</organism>
<dbReference type="Proteomes" id="UP000218327">
    <property type="component" value="Unassembled WGS sequence"/>
</dbReference>
<gene>
    <name evidence="2" type="primary">ptsN</name>
    <name evidence="2" type="ORF">COA96_15450</name>
</gene>
<protein>
    <submittedName>
        <fullName evidence="2">PTS IIA-like nitrogen-regulatory protein PtsN</fullName>
    </submittedName>
</protein>
<sequence length="149" mass="16468">MQLAEILTPKRCQSNIDGVSKNRILNKISALISEDILALESDQVFNALMAREHLGSTGLGNGIAIPHCRMPECEKIVGALITLNKPIDFDAVDGKPVDLLFLLIVPEARNDEHVQTLAKLAALFSDDDFCYTLRHTNDSDDLYNIAITY</sequence>
<accession>A0A2A5ANZ4</accession>
<dbReference type="PANTHER" id="PTHR47738">
    <property type="entry name" value="PTS SYSTEM FRUCTOSE-LIKE EIIA COMPONENT-RELATED"/>
    <property type="match status" value="1"/>
</dbReference>
<dbReference type="PANTHER" id="PTHR47738:SF1">
    <property type="entry name" value="NITROGEN REGULATORY PROTEIN"/>
    <property type="match status" value="1"/>
</dbReference>
<proteinExistence type="predicted"/>
<comment type="caution">
    <text evidence="2">The sequence shown here is derived from an EMBL/GenBank/DDBJ whole genome shotgun (WGS) entry which is preliminary data.</text>
</comment>